<evidence type="ECO:0000313" key="1">
    <source>
        <dbReference type="EMBL" id="RHZ74566.1"/>
    </source>
</evidence>
<proteinExistence type="predicted"/>
<accession>A0A397ILE5</accession>
<comment type="caution">
    <text evidence="1">The sequence shown here is derived from an EMBL/GenBank/DDBJ whole genome shotgun (WGS) entry which is preliminary data.</text>
</comment>
<reference evidence="1 2" key="1">
    <citation type="submission" date="2018-08" db="EMBL/GenBank/DDBJ databases">
        <title>Genome and evolution of the arbuscular mycorrhizal fungus Diversispora epigaea (formerly Glomus versiforme) and its bacterial endosymbionts.</title>
        <authorList>
            <person name="Sun X."/>
            <person name="Fei Z."/>
            <person name="Harrison M."/>
        </authorList>
    </citation>
    <scope>NUCLEOTIDE SEQUENCE [LARGE SCALE GENOMIC DNA]</scope>
    <source>
        <strain evidence="1 2">IT104</strain>
    </source>
</reference>
<gene>
    <name evidence="1" type="ORF">Glove_221g82</name>
</gene>
<protein>
    <submittedName>
        <fullName evidence="1">Uncharacterized protein</fullName>
    </submittedName>
</protein>
<evidence type="ECO:0000313" key="2">
    <source>
        <dbReference type="Proteomes" id="UP000266861"/>
    </source>
</evidence>
<dbReference type="OrthoDB" id="2428084at2759"/>
<dbReference type="AlphaFoldDB" id="A0A397ILE5"/>
<dbReference type="EMBL" id="PQFF01000206">
    <property type="protein sequence ID" value="RHZ74566.1"/>
    <property type="molecule type" value="Genomic_DNA"/>
</dbReference>
<keyword evidence="2" id="KW-1185">Reference proteome</keyword>
<organism evidence="1 2">
    <name type="scientific">Diversispora epigaea</name>
    <dbReference type="NCBI Taxonomy" id="1348612"/>
    <lineage>
        <taxon>Eukaryota</taxon>
        <taxon>Fungi</taxon>
        <taxon>Fungi incertae sedis</taxon>
        <taxon>Mucoromycota</taxon>
        <taxon>Glomeromycotina</taxon>
        <taxon>Glomeromycetes</taxon>
        <taxon>Diversisporales</taxon>
        <taxon>Diversisporaceae</taxon>
        <taxon>Diversispora</taxon>
    </lineage>
</organism>
<name>A0A397ILE5_9GLOM</name>
<sequence>MKYFTGTRIIIIVALIAHVIQAYTVKVFPGFTSICRIYVTDCHGKVIRDAVKKDCKDLFRSTIFKWDEAPDLYCPHIYPITRPKDNKYIPIYKQDACIVLSGDLISGWSMKQHPLEDC</sequence>
<dbReference type="Proteomes" id="UP000266861">
    <property type="component" value="Unassembled WGS sequence"/>
</dbReference>